<reference evidence="1" key="1">
    <citation type="submission" date="2019-06" db="EMBL/GenBank/DDBJ databases">
        <authorList>
            <person name="Deangelis K."/>
            <person name="Huntemann M."/>
            <person name="Clum A."/>
            <person name="Pillay M."/>
            <person name="Palaniappan K."/>
            <person name="Varghese N."/>
            <person name="Mikhailova N."/>
            <person name="Stamatis D."/>
            <person name="Reddy T."/>
            <person name="Daum C."/>
            <person name="Shapiro N."/>
            <person name="Ivanova N."/>
            <person name="Kyrpides N."/>
            <person name="Woyke T."/>
        </authorList>
    </citation>
    <scope>NUCLEOTIDE SEQUENCE [LARGE SCALE GENOMIC DNA]</scope>
    <source>
        <strain evidence="1">128R</strain>
    </source>
</reference>
<proteinExistence type="predicted"/>
<sequence>MSEQFDYNDNYYFKYGTLVLDNKVQPFIL</sequence>
<accession>A0A542BGY2</accession>
<dbReference type="AlphaFoldDB" id="A0A542BGY2"/>
<protein>
    <submittedName>
        <fullName evidence="1">Uncharacterized protein</fullName>
    </submittedName>
</protein>
<evidence type="ECO:0000313" key="1">
    <source>
        <dbReference type="EMBL" id="TVZ69670.1"/>
    </source>
</evidence>
<comment type="caution">
    <text evidence="1">The sequence shown here is derived from an EMBL/GenBank/DDBJ whole genome shotgun (WGS) entry which is preliminary data.</text>
</comment>
<name>A0A542BGY2_SERFO</name>
<organism evidence="1">
    <name type="scientific">Serratia fonticola</name>
    <dbReference type="NCBI Taxonomy" id="47917"/>
    <lineage>
        <taxon>Bacteria</taxon>
        <taxon>Pseudomonadati</taxon>
        <taxon>Pseudomonadota</taxon>
        <taxon>Gammaproteobacteria</taxon>
        <taxon>Enterobacterales</taxon>
        <taxon>Yersiniaceae</taxon>
        <taxon>Serratia</taxon>
    </lineage>
</organism>
<gene>
    <name evidence="1" type="ORF">FHU10_2198</name>
</gene>
<dbReference type="EMBL" id="VISQ01000001">
    <property type="protein sequence ID" value="TVZ69670.1"/>
    <property type="molecule type" value="Genomic_DNA"/>
</dbReference>
<reference evidence="1" key="2">
    <citation type="submission" date="2019-08" db="EMBL/GenBank/DDBJ databases">
        <title>Investigation of anaerobic lignin degradation for improved lignocellulosic biofuels.</title>
        <authorList>
            <person name="Deangelis K.PhD."/>
        </authorList>
    </citation>
    <scope>NUCLEOTIDE SEQUENCE [LARGE SCALE GENOMIC DNA]</scope>
    <source>
        <strain evidence="1">128R</strain>
    </source>
</reference>